<dbReference type="PANTHER" id="PTHR22902">
    <property type="entry name" value="SESQUIPEDALIAN"/>
    <property type="match status" value="1"/>
</dbReference>
<dbReference type="GO" id="GO:0042147">
    <property type="term" value="P:retrograde transport, endosome to Golgi"/>
    <property type="evidence" value="ECO:0000318"/>
    <property type="project" value="GO_Central"/>
</dbReference>
<dbReference type="FunFam" id="2.30.29.30:FF:000540">
    <property type="entry name" value="sesquipedalian-1-like"/>
    <property type="match status" value="1"/>
</dbReference>
<organism evidence="2 3">
    <name type="scientific">Ciona intestinalis</name>
    <name type="common">Transparent sea squirt</name>
    <name type="synonym">Ascidia intestinalis</name>
    <dbReference type="NCBI Taxonomy" id="7719"/>
    <lineage>
        <taxon>Eukaryota</taxon>
        <taxon>Metazoa</taxon>
        <taxon>Chordata</taxon>
        <taxon>Tunicata</taxon>
        <taxon>Ascidiacea</taxon>
        <taxon>Phlebobranchia</taxon>
        <taxon>Cionidae</taxon>
        <taxon>Ciona</taxon>
    </lineage>
</organism>
<name>H2Y0G7_CIOIN</name>
<dbReference type="GO" id="GO:0001881">
    <property type="term" value="P:receptor recycling"/>
    <property type="evidence" value="ECO:0000318"/>
    <property type="project" value="GO_Central"/>
</dbReference>
<evidence type="ECO:0000313" key="3">
    <source>
        <dbReference type="Proteomes" id="UP000008144"/>
    </source>
</evidence>
<dbReference type="GO" id="GO:0005769">
    <property type="term" value="C:early endosome"/>
    <property type="evidence" value="ECO:0000318"/>
    <property type="project" value="GO_Central"/>
</dbReference>
<dbReference type="EMBL" id="EAAA01002491">
    <property type="status" value="NOT_ANNOTATED_CDS"/>
    <property type="molecule type" value="Genomic_DNA"/>
</dbReference>
<dbReference type="OMA" id="ENTWKAD"/>
<dbReference type="FunCoup" id="H2Y0G7">
    <property type="interactions" value="5"/>
</dbReference>
<dbReference type="Gene3D" id="2.30.29.30">
    <property type="entry name" value="Pleckstrin-homology domain (PH domain)/Phosphotyrosine-binding domain (PTB)"/>
    <property type="match status" value="1"/>
</dbReference>
<proteinExistence type="predicted"/>
<reference evidence="2" key="4">
    <citation type="submission" date="2025-09" db="UniProtKB">
        <authorList>
            <consortium name="Ensembl"/>
        </authorList>
    </citation>
    <scope>IDENTIFICATION</scope>
</reference>
<accession>H2Y0G7</accession>
<protein>
    <recommendedName>
        <fullName evidence="1">PH domain-containing protein</fullName>
    </recommendedName>
</protein>
<reference evidence="2" key="3">
    <citation type="submission" date="2025-08" db="UniProtKB">
        <authorList>
            <consortium name="Ensembl"/>
        </authorList>
    </citation>
    <scope>IDENTIFICATION</scope>
</reference>
<dbReference type="PANTHER" id="PTHR22902:SF53">
    <property type="entry name" value="INOSITOL PHOSPHATASE INTERACTING PROTEIN, ISOFORM A"/>
    <property type="match status" value="1"/>
</dbReference>
<dbReference type="GO" id="GO:0055037">
    <property type="term" value="C:recycling endosome"/>
    <property type="evidence" value="ECO:0000318"/>
    <property type="project" value="GO_Central"/>
</dbReference>
<dbReference type="PROSITE" id="PS50003">
    <property type="entry name" value="PH_DOMAIN"/>
    <property type="match status" value="1"/>
</dbReference>
<dbReference type="SMART" id="SM00233">
    <property type="entry name" value="PH"/>
    <property type="match status" value="1"/>
</dbReference>
<dbReference type="GO" id="GO:0005802">
    <property type="term" value="C:trans-Golgi network"/>
    <property type="evidence" value="ECO:0000318"/>
    <property type="project" value="GO_Central"/>
</dbReference>
<dbReference type="InterPro" id="IPR011993">
    <property type="entry name" value="PH-like_dom_sf"/>
</dbReference>
<reference evidence="2" key="2">
    <citation type="journal article" date="2008" name="Genome Biol.">
        <title>Improved genome assembly and evidence-based global gene model set for the chordate Ciona intestinalis: new insight into intron and operon populations.</title>
        <authorList>
            <person name="Satou Y."/>
            <person name="Mineta K."/>
            <person name="Ogasawara M."/>
            <person name="Sasakura Y."/>
            <person name="Shoguchi E."/>
            <person name="Ueno K."/>
            <person name="Yamada L."/>
            <person name="Matsumoto J."/>
            <person name="Wasserscheid J."/>
            <person name="Dewar K."/>
            <person name="Wiley G.B."/>
            <person name="Macmil S.L."/>
            <person name="Roe B.A."/>
            <person name="Zeller R.W."/>
            <person name="Hastings K.E."/>
            <person name="Lemaire P."/>
            <person name="Lindquist E."/>
            <person name="Endo T."/>
            <person name="Hotta K."/>
            <person name="Inaba K."/>
        </authorList>
    </citation>
    <scope>NUCLEOTIDE SEQUENCE [LARGE SCALE GENOMIC DNA]</scope>
    <source>
        <strain evidence="2">wild type</strain>
    </source>
</reference>
<dbReference type="InParanoid" id="H2Y0G7"/>
<dbReference type="Pfam" id="PF00169">
    <property type="entry name" value="PH"/>
    <property type="match status" value="1"/>
</dbReference>
<dbReference type="InterPro" id="IPR045188">
    <property type="entry name" value="Boi1/Boi2-like"/>
</dbReference>
<dbReference type="GO" id="GO:0005829">
    <property type="term" value="C:cytosol"/>
    <property type="evidence" value="ECO:0007669"/>
    <property type="project" value="GOC"/>
</dbReference>
<dbReference type="GeneTree" id="ENSGT00940000166026"/>
<dbReference type="SUPFAM" id="SSF50729">
    <property type="entry name" value="PH domain-like"/>
    <property type="match status" value="1"/>
</dbReference>
<dbReference type="HOGENOM" id="CLU_060423_2_1_1"/>
<feature type="domain" description="PH" evidence="1">
    <location>
        <begin position="17"/>
        <end position="114"/>
    </location>
</feature>
<dbReference type="CDD" id="cd13288">
    <property type="entry name" value="PH_Ses"/>
    <property type="match status" value="1"/>
</dbReference>
<dbReference type="AlphaFoldDB" id="H2Y0G7"/>
<dbReference type="Proteomes" id="UP000008144">
    <property type="component" value="Chromosome 7"/>
</dbReference>
<dbReference type="Ensembl" id="ENSCINT00000031716.1">
    <property type="protein sequence ID" value="ENSCINP00000035401.1"/>
    <property type="gene ID" value="ENSCING00000022328.1"/>
</dbReference>
<evidence type="ECO:0000313" key="2">
    <source>
        <dbReference type="Ensembl" id="ENSCINP00000035401.1"/>
    </source>
</evidence>
<reference evidence="3" key="1">
    <citation type="journal article" date="2002" name="Science">
        <title>The draft genome of Ciona intestinalis: insights into chordate and vertebrate origins.</title>
        <authorList>
            <person name="Dehal P."/>
            <person name="Satou Y."/>
            <person name="Campbell R.K."/>
            <person name="Chapman J."/>
            <person name="Degnan B."/>
            <person name="De Tomaso A."/>
            <person name="Davidson B."/>
            <person name="Di Gregorio A."/>
            <person name="Gelpke M."/>
            <person name="Goodstein D.M."/>
            <person name="Harafuji N."/>
            <person name="Hastings K.E."/>
            <person name="Ho I."/>
            <person name="Hotta K."/>
            <person name="Huang W."/>
            <person name="Kawashima T."/>
            <person name="Lemaire P."/>
            <person name="Martinez D."/>
            <person name="Meinertzhagen I.A."/>
            <person name="Necula S."/>
            <person name="Nonaka M."/>
            <person name="Putnam N."/>
            <person name="Rash S."/>
            <person name="Saiga H."/>
            <person name="Satake M."/>
            <person name="Terry A."/>
            <person name="Yamada L."/>
            <person name="Wang H.G."/>
            <person name="Awazu S."/>
            <person name="Azumi K."/>
            <person name="Boore J."/>
            <person name="Branno M."/>
            <person name="Chin-Bow S."/>
            <person name="DeSantis R."/>
            <person name="Doyle S."/>
            <person name="Francino P."/>
            <person name="Keys D.N."/>
            <person name="Haga S."/>
            <person name="Hayashi H."/>
            <person name="Hino K."/>
            <person name="Imai K.S."/>
            <person name="Inaba K."/>
            <person name="Kano S."/>
            <person name="Kobayashi K."/>
            <person name="Kobayashi M."/>
            <person name="Lee B.I."/>
            <person name="Makabe K.W."/>
            <person name="Manohar C."/>
            <person name="Matassi G."/>
            <person name="Medina M."/>
            <person name="Mochizuki Y."/>
            <person name="Mount S."/>
            <person name="Morishita T."/>
            <person name="Miura S."/>
            <person name="Nakayama A."/>
            <person name="Nishizaka S."/>
            <person name="Nomoto H."/>
            <person name="Ohta F."/>
            <person name="Oishi K."/>
            <person name="Rigoutsos I."/>
            <person name="Sano M."/>
            <person name="Sasaki A."/>
            <person name="Sasakura Y."/>
            <person name="Shoguchi E."/>
            <person name="Shin-i T."/>
            <person name="Spagnuolo A."/>
            <person name="Stainier D."/>
            <person name="Suzuki M.M."/>
            <person name="Tassy O."/>
            <person name="Takatori N."/>
            <person name="Tokuoka M."/>
            <person name="Yagi K."/>
            <person name="Yoshizaki F."/>
            <person name="Wada S."/>
            <person name="Zhang C."/>
            <person name="Hyatt P.D."/>
            <person name="Larimer F."/>
            <person name="Detter C."/>
            <person name="Doggett N."/>
            <person name="Glavina T."/>
            <person name="Hawkins T."/>
            <person name="Richardson P."/>
            <person name="Lucas S."/>
            <person name="Kohara Y."/>
            <person name="Levine M."/>
            <person name="Satoh N."/>
            <person name="Rokhsar D.S."/>
        </authorList>
    </citation>
    <scope>NUCLEOTIDE SEQUENCE [LARGE SCALE GENOMIC DNA]</scope>
</reference>
<keyword evidence="3" id="KW-1185">Reference proteome</keyword>
<sequence length="160" mass="18188">MKINERLLSFYASCNDLPDKEGWLWKKGELNTSYQKRWCVLRGNLLFYFDKRFDRDPIGAIVLEESSVQLTEGGDSPYTFSIHFSGEESRVYKLTASNDEDCLGWIKALSNSSYRYLEILVEGLEKEVGSYTSDCQLGETRRSLISSRSHGTASLSSGLE</sequence>
<dbReference type="InterPro" id="IPR001849">
    <property type="entry name" value="PH_domain"/>
</dbReference>
<evidence type="ECO:0000259" key="1">
    <source>
        <dbReference type="PROSITE" id="PS50003"/>
    </source>
</evidence>
<dbReference type="GO" id="GO:0007032">
    <property type="term" value="P:endosome organization"/>
    <property type="evidence" value="ECO:0000318"/>
    <property type="project" value="GO_Central"/>
</dbReference>